<comment type="caution">
    <text evidence="1">The sequence shown here is derived from an EMBL/GenBank/DDBJ whole genome shotgun (WGS) entry which is preliminary data.</text>
</comment>
<dbReference type="EMBL" id="AMCI01002731">
    <property type="protein sequence ID" value="EJX01997.1"/>
    <property type="molecule type" value="Genomic_DNA"/>
</dbReference>
<proteinExistence type="predicted"/>
<accession>J9G439</accession>
<sequence length="96" mass="11303">MALGGMGMSLDDFERCTPIEFEAAFRSWEQNHCQDDWERARFLACCMLQPYSKKALKAEDVCRFPWDIHNSQVAAPAEESTRERFEELVRRLEKNQ</sequence>
<protein>
    <submittedName>
        <fullName evidence="1">Uncharacterized protein</fullName>
    </submittedName>
</protein>
<gene>
    <name evidence="1" type="ORF">EVA_09895</name>
</gene>
<reference evidence="1" key="1">
    <citation type="journal article" date="2012" name="PLoS ONE">
        <title>Gene sets for utilization of primary and secondary nutrition supplies in the distal gut of endangered iberian lynx.</title>
        <authorList>
            <person name="Alcaide M."/>
            <person name="Messina E."/>
            <person name="Richter M."/>
            <person name="Bargiela R."/>
            <person name="Peplies J."/>
            <person name="Huws S.A."/>
            <person name="Newbold C.J."/>
            <person name="Golyshin P.N."/>
            <person name="Simon M.A."/>
            <person name="Lopez G."/>
            <person name="Yakimov M.M."/>
            <person name="Ferrer M."/>
        </authorList>
    </citation>
    <scope>NUCLEOTIDE SEQUENCE</scope>
</reference>
<name>J9G439_9ZZZZ</name>
<organism evidence="1">
    <name type="scientific">gut metagenome</name>
    <dbReference type="NCBI Taxonomy" id="749906"/>
    <lineage>
        <taxon>unclassified sequences</taxon>
        <taxon>metagenomes</taxon>
        <taxon>organismal metagenomes</taxon>
    </lineage>
</organism>
<evidence type="ECO:0000313" key="1">
    <source>
        <dbReference type="EMBL" id="EJX01997.1"/>
    </source>
</evidence>
<dbReference type="AlphaFoldDB" id="J9G439"/>